<reference evidence="1 2" key="1">
    <citation type="journal article" date="2018" name="Nat. Genet.">
        <title>The Rosa genome provides new insights in the design of modern roses.</title>
        <authorList>
            <person name="Bendahmane M."/>
        </authorList>
    </citation>
    <scope>NUCLEOTIDE SEQUENCE [LARGE SCALE GENOMIC DNA]</scope>
    <source>
        <strain evidence="2">cv. Old Blush</strain>
    </source>
</reference>
<dbReference type="Proteomes" id="UP000238479">
    <property type="component" value="Chromosome 1"/>
</dbReference>
<evidence type="ECO:0000313" key="2">
    <source>
        <dbReference type="Proteomes" id="UP000238479"/>
    </source>
</evidence>
<organism evidence="1 2">
    <name type="scientific">Rosa chinensis</name>
    <name type="common">China rose</name>
    <dbReference type="NCBI Taxonomy" id="74649"/>
    <lineage>
        <taxon>Eukaryota</taxon>
        <taxon>Viridiplantae</taxon>
        <taxon>Streptophyta</taxon>
        <taxon>Embryophyta</taxon>
        <taxon>Tracheophyta</taxon>
        <taxon>Spermatophyta</taxon>
        <taxon>Magnoliopsida</taxon>
        <taxon>eudicotyledons</taxon>
        <taxon>Gunneridae</taxon>
        <taxon>Pentapetalae</taxon>
        <taxon>rosids</taxon>
        <taxon>fabids</taxon>
        <taxon>Rosales</taxon>
        <taxon>Rosaceae</taxon>
        <taxon>Rosoideae</taxon>
        <taxon>Rosoideae incertae sedis</taxon>
        <taxon>Rosa</taxon>
    </lineage>
</organism>
<dbReference type="Gramene" id="PRQ58955">
    <property type="protein sequence ID" value="PRQ58955"/>
    <property type="gene ID" value="RchiOBHm_Chr1g0364871"/>
</dbReference>
<sequence>MQRTKFYQPFGQKLQGKPTEFIVQNSCCKAEYCSFRISFLGTVLRSNYCIIPSAPMKKGPAILEYIMLHFNKSQITGQNCQRGSRKSKSK</sequence>
<protein>
    <submittedName>
        <fullName evidence="1">Uncharacterized protein</fullName>
    </submittedName>
</protein>
<dbReference type="AlphaFoldDB" id="A0A2P6SJU1"/>
<proteinExistence type="predicted"/>
<comment type="caution">
    <text evidence="1">The sequence shown here is derived from an EMBL/GenBank/DDBJ whole genome shotgun (WGS) entry which is preliminary data.</text>
</comment>
<dbReference type="EMBL" id="PDCK01000039">
    <property type="protein sequence ID" value="PRQ58955.1"/>
    <property type="molecule type" value="Genomic_DNA"/>
</dbReference>
<keyword evidence="2" id="KW-1185">Reference proteome</keyword>
<accession>A0A2P6SJU1</accession>
<gene>
    <name evidence="1" type="ORF">RchiOBHm_Chr1g0364871</name>
</gene>
<evidence type="ECO:0000313" key="1">
    <source>
        <dbReference type="EMBL" id="PRQ58955.1"/>
    </source>
</evidence>
<name>A0A2P6SJU1_ROSCH</name>